<dbReference type="STRING" id="1314778.A0A5C3PT16"/>
<sequence>MDKVVASESRDQGRTLNASAAPFVFKATIPARSVDTSKDLNDLGWETYSRAAKKRPVQLPSEFKPLVKVLKRQLAEGVVQVESSQLGQFLSQEVPRLSVIYERAGVARLKEYTALAAEQGIVTMTREGADGHNYIALHPMHRRKAATIG</sequence>
<dbReference type="EMBL" id="ML211032">
    <property type="protein sequence ID" value="TFK90968.1"/>
    <property type="molecule type" value="Genomic_DNA"/>
</dbReference>
<name>A0A5C3PT16_9APHY</name>
<dbReference type="Proteomes" id="UP000308197">
    <property type="component" value="Unassembled WGS sequence"/>
</dbReference>
<accession>A0A5C3PT16</accession>
<proteinExistence type="predicted"/>
<reference evidence="1 2" key="1">
    <citation type="journal article" date="2019" name="Nat. Ecol. Evol.">
        <title>Megaphylogeny resolves global patterns of mushroom evolution.</title>
        <authorList>
            <person name="Varga T."/>
            <person name="Krizsan K."/>
            <person name="Foldi C."/>
            <person name="Dima B."/>
            <person name="Sanchez-Garcia M."/>
            <person name="Sanchez-Ramirez S."/>
            <person name="Szollosi G.J."/>
            <person name="Szarkandi J.G."/>
            <person name="Papp V."/>
            <person name="Albert L."/>
            <person name="Andreopoulos W."/>
            <person name="Angelini C."/>
            <person name="Antonin V."/>
            <person name="Barry K.W."/>
            <person name="Bougher N.L."/>
            <person name="Buchanan P."/>
            <person name="Buyck B."/>
            <person name="Bense V."/>
            <person name="Catcheside P."/>
            <person name="Chovatia M."/>
            <person name="Cooper J."/>
            <person name="Damon W."/>
            <person name="Desjardin D."/>
            <person name="Finy P."/>
            <person name="Geml J."/>
            <person name="Haridas S."/>
            <person name="Hughes K."/>
            <person name="Justo A."/>
            <person name="Karasinski D."/>
            <person name="Kautmanova I."/>
            <person name="Kiss B."/>
            <person name="Kocsube S."/>
            <person name="Kotiranta H."/>
            <person name="LaButti K.M."/>
            <person name="Lechner B.E."/>
            <person name="Liimatainen K."/>
            <person name="Lipzen A."/>
            <person name="Lukacs Z."/>
            <person name="Mihaltcheva S."/>
            <person name="Morgado L.N."/>
            <person name="Niskanen T."/>
            <person name="Noordeloos M.E."/>
            <person name="Ohm R.A."/>
            <person name="Ortiz-Santana B."/>
            <person name="Ovrebo C."/>
            <person name="Racz N."/>
            <person name="Riley R."/>
            <person name="Savchenko A."/>
            <person name="Shiryaev A."/>
            <person name="Soop K."/>
            <person name="Spirin V."/>
            <person name="Szebenyi C."/>
            <person name="Tomsovsky M."/>
            <person name="Tulloss R.E."/>
            <person name="Uehling J."/>
            <person name="Grigoriev I.V."/>
            <person name="Vagvolgyi C."/>
            <person name="Papp T."/>
            <person name="Martin F.M."/>
            <person name="Miettinen O."/>
            <person name="Hibbett D.S."/>
            <person name="Nagy L.G."/>
        </authorList>
    </citation>
    <scope>NUCLEOTIDE SEQUENCE [LARGE SCALE GENOMIC DNA]</scope>
    <source>
        <strain evidence="1 2">HHB13444</strain>
    </source>
</reference>
<evidence type="ECO:0000313" key="2">
    <source>
        <dbReference type="Proteomes" id="UP000308197"/>
    </source>
</evidence>
<protein>
    <submittedName>
        <fullName evidence="1">Uncharacterized protein</fullName>
    </submittedName>
</protein>
<dbReference type="InParanoid" id="A0A5C3PT16"/>
<organism evidence="1 2">
    <name type="scientific">Polyporus arcularius HHB13444</name>
    <dbReference type="NCBI Taxonomy" id="1314778"/>
    <lineage>
        <taxon>Eukaryota</taxon>
        <taxon>Fungi</taxon>
        <taxon>Dikarya</taxon>
        <taxon>Basidiomycota</taxon>
        <taxon>Agaricomycotina</taxon>
        <taxon>Agaricomycetes</taxon>
        <taxon>Polyporales</taxon>
        <taxon>Polyporaceae</taxon>
        <taxon>Polyporus</taxon>
    </lineage>
</organism>
<gene>
    <name evidence="1" type="ORF">K466DRAFT_583268</name>
</gene>
<dbReference type="AlphaFoldDB" id="A0A5C3PT16"/>
<evidence type="ECO:0000313" key="1">
    <source>
        <dbReference type="EMBL" id="TFK90968.1"/>
    </source>
</evidence>
<keyword evidence="2" id="KW-1185">Reference proteome</keyword>